<evidence type="ECO:0000313" key="3">
    <source>
        <dbReference type="Proteomes" id="UP000199068"/>
    </source>
</evidence>
<dbReference type="RefSeq" id="WP_092724935.1">
    <property type="nucleotide sequence ID" value="NZ_FNGW01000003.1"/>
</dbReference>
<protein>
    <recommendedName>
        <fullName evidence="4">DUF4476 domain-containing protein</fullName>
    </recommendedName>
</protein>
<evidence type="ECO:0008006" key="4">
    <source>
        <dbReference type="Google" id="ProtNLM"/>
    </source>
</evidence>
<keyword evidence="1" id="KW-0732">Signal</keyword>
<feature type="signal peptide" evidence="1">
    <location>
        <begin position="1"/>
        <end position="21"/>
    </location>
</feature>
<keyword evidence="3" id="KW-1185">Reference proteome</keyword>
<dbReference type="AlphaFoldDB" id="A0A1G9MJZ9"/>
<dbReference type="Proteomes" id="UP000199068">
    <property type="component" value="Unassembled WGS sequence"/>
</dbReference>
<dbReference type="EMBL" id="FNGW01000003">
    <property type="protein sequence ID" value="SDL73965.1"/>
    <property type="molecule type" value="Genomic_DNA"/>
</dbReference>
<accession>A0A1G9MJZ9</accession>
<proteinExistence type="predicted"/>
<name>A0A1G9MJZ9_9FIRM</name>
<gene>
    <name evidence="2" type="ORF">SAMN04515677_103236</name>
</gene>
<reference evidence="2 3" key="1">
    <citation type="submission" date="2016-10" db="EMBL/GenBank/DDBJ databases">
        <authorList>
            <person name="de Groot N.N."/>
        </authorList>
    </citation>
    <scope>NUCLEOTIDE SEQUENCE [LARGE SCALE GENOMIC DNA]</scope>
    <source>
        <strain evidence="2 3">DSM 797</strain>
    </source>
</reference>
<sequence>MYKKIVCFIGVFILCTSISFANTKDNIKDIDLMSNCLNTLFLSIIKGDSYEQTEKDIKFIETQVIRERKEILTALKNTKGNEKSDYLALLSILNYYEISTIKIRDFFENNNSQSLILAVSTYNEGNSILDILKSKS</sequence>
<feature type="chain" id="PRO_5011461388" description="DUF4476 domain-containing protein" evidence="1">
    <location>
        <begin position="22"/>
        <end position="136"/>
    </location>
</feature>
<evidence type="ECO:0000256" key="1">
    <source>
        <dbReference type="SAM" id="SignalP"/>
    </source>
</evidence>
<organism evidence="2 3">
    <name type="scientific">Romboutsia lituseburensis DSM 797</name>
    <dbReference type="NCBI Taxonomy" id="1121325"/>
    <lineage>
        <taxon>Bacteria</taxon>
        <taxon>Bacillati</taxon>
        <taxon>Bacillota</taxon>
        <taxon>Clostridia</taxon>
        <taxon>Peptostreptococcales</taxon>
        <taxon>Peptostreptococcaceae</taxon>
        <taxon>Romboutsia</taxon>
    </lineage>
</organism>
<evidence type="ECO:0000313" key="2">
    <source>
        <dbReference type="EMBL" id="SDL73965.1"/>
    </source>
</evidence>